<evidence type="ECO:0000256" key="1">
    <source>
        <dbReference type="ARBA" id="ARBA00004141"/>
    </source>
</evidence>
<keyword evidence="9" id="KW-1185">Reference proteome</keyword>
<dbReference type="PANTHER" id="PTHR11266">
    <property type="entry name" value="PEROXISOMAL MEMBRANE PROTEIN 2, PXMP2 MPV17"/>
    <property type="match status" value="1"/>
</dbReference>
<evidence type="ECO:0000256" key="6">
    <source>
        <dbReference type="ARBA" id="ARBA00039302"/>
    </source>
</evidence>
<accession>A0A9W4XL24</accession>
<evidence type="ECO:0000256" key="5">
    <source>
        <dbReference type="ARBA" id="ARBA00023136"/>
    </source>
</evidence>
<evidence type="ECO:0000256" key="2">
    <source>
        <dbReference type="ARBA" id="ARBA00006824"/>
    </source>
</evidence>
<dbReference type="Pfam" id="PF04117">
    <property type="entry name" value="Mpv17_PMP22"/>
    <property type="match status" value="1"/>
</dbReference>
<keyword evidence="4 7" id="KW-1133">Transmembrane helix</keyword>
<comment type="similarity">
    <text evidence="2 7">Belongs to the peroxisomal membrane protein PXMP2/4 family.</text>
</comment>
<protein>
    <recommendedName>
        <fullName evidence="6">Protein SYM1</fullName>
    </recommendedName>
</protein>
<evidence type="ECO:0000256" key="3">
    <source>
        <dbReference type="ARBA" id="ARBA00022692"/>
    </source>
</evidence>
<sequence length="245" mass="28702">MPTIFHRYNELLKRHPFKTNMVSTGLFFGFGDAIAQSCFPHKFTKEEKDEKTGFTKQVEVVADYSIDRTLRALVYGSFFFAPLSVIWHGKTLPKIKNPFINFNRRNQMRNDPLQYPRLHLYDTLFRLSIDQLFIPGLIWIPLYNTVMVILAQHHDPFTVIKNKLETNWWTVLKASWTVWVPFQLLNLYFVPVYLRIVCSNIYAVGWNSFLSFIHNTKGHGKGSGKKIEELVDIEDDSNLTTMVYD</sequence>
<dbReference type="AlphaFoldDB" id="A0A9W4XL24"/>
<reference evidence="8" key="1">
    <citation type="submission" date="2022-12" db="EMBL/GenBank/DDBJ databases">
        <authorList>
            <person name="Brejova B."/>
        </authorList>
    </citation>
    <scope>NUCLEOTIDE SEQUENCE</scope>
</reference>
<proteinExistence type="inferred from homology"/>
<dbReference type="Proteomes" id="UP001152885">
    <property type="component" value="Unassembled WGS sequence"/>
</dbReference>
<evidence type="ECO:0000256" key="7">
    <source>
        <dbReference type="RuleBase" id="RU363053"/>
    </source>
</evidence>
<feature type="transmembrane region" description="Helical" evidence="7">
    <location>
        <begin position="72"/>
        <end position="89"/>
    </location>
</feature>
<evidence type="ECO:0000313" key="9">
    <source>
        <dbReference type="Proteomes" id="UP001152885"/>
    </source>
</evidence>
<dbReference type="EMBL" id="CANTUO010000002">
    <property type="protein sequence ID" value="CAI5757706.1"/>
    <property type="molecule type" value="Genomic_DNA"/>
</dbReference>
<name>A0A9W4XL24_9ASCO</name>
<dbReference type="InterPro" id="IPR007248">
    <property type="entry name" value="Mpv17_PMP22"/>
</dbReference>
<comment type="caution">
    <text evidence="8">The sequence shown here is derived from an EMBL/GenBank/DDBJ whole genome shotgun (WGS) entry which is preliminary data.</text>
</comment>
<organism evidence="8 9">
    <name type="scientific">Candida verbasci</name>
    <dbReference type="NCBI Taxonomy" id="1227364"/>
    <lineage>
        <taxon>Eukaryota</taxon>
        <taxon>Fungi</taxon>
        <taxon>Dikarya</taxon>
        <taxon>Ascomycota</taxon>
        <taxon>Saccharomycotina</taxon>
        <taxon>Pichiomycetes</taxon>
        <taxon>Debaryomycetaceae</taxon>
        <taxon>Candida/Lodderomyces clade</taxon>
        <taxon>Candida</taxon>
    </lineage>
</organism>
<feature type="transmembrane region" description="Helical" evidence="7">
    <location>
        <begin position="132"/>
        <end position="151"/>
    </location>
</feature>
<comment type="subcellular location">
    <subcellularLocation>
        <location evidence="1">Membrane</location>
        <topology evidence="1">Multi-pass membrane protein</topology>
    </subcellularLocation>
</comment>
<evidence type="ECO:0000313" key="8">
    <source>
        <dbReference type="EMBL" id="CAI5757706.1"/>
    </source>
</evidence>
<keyword evidence="5 7" id="KW-0472">Membrane</keyword>
<dbReference type="GO" id="GO:0005739">
    <property type="term" value="C:mitochondrion"/>
    <property type="evidence" value="ECO:0007669"/>
    <property type="project" value="TreeGrafter"/>
</dbReference>
<dbReference type="PANTHER" id="PTHR11266:SF17">
    <property type="entry name" value="PROTEIN MPV17"/>
    <property type="match status" value="1"/>
</dbReference>
<dbReference type="OrthoDB" id="430207at2759"/>
<gene>
    <name evidence="8" type="ORF">CANVERA_P2219</name>
</gene>
<dbReference type="GO" id="GO:0016020">
    <property type="term" value="C:membrane"/>
    <property type="evidence" value="ECO:0007669"/>
    <property type="project" value="UniProtKB-SubCell"/>
</dbReference>
<evidence type="ECO:0000256" key="4">
    <source>
        <dbReference type="ARBA" id="ARBA00022989"/>
    </source>
</evidence>
<keyword evidence="3 7" id="KW-0812">Transmembrane</keyword>